<keyword evidence="6" id="KW-0547">Nucleotide-binding</keyword>
<keyword evidence="5" id="KW-0808">Transferase</keyword>
<keyword evidence="4" id="KW-0597">Phosphoprotein</keyword>
<evidence type="ECO:0000256" key="1">
    <source>
        <dbReference type="ARBA" id="ARBA00000085"/>
    </source>
</evidence>
<dbReference type="InterPro" id="IPR003594">
    <property type="entry name" value="HATPase_dom"/>
</dbReference>
<dbReference type="SMART" id="SM00387">
    <property type="entry name" value="HATPase_c"/>
    <property type="match status" value="1"/>
</dbReference>
<dbReference type="Pfam" id="PF12860">
    <property type="entry name" value="PAS_7"/>
    <property type="match status" value="2"/>
</dbReference>
<dbReference type="InterPro" id="IPR036097">
    <property type="entry name" value="HisK_dim/P_sf"/>
</dbReference>
<dbReference type="EC" id="2.7.13.3" evidence="3"/>
<dbReference type="InterPro" id="IPR005467">
    <property type="entry name" value="His_kinase_dom"/>
</dbReference>
<keyword evidence="15" id="KW-1185">Reference proteome</keyword>
<dbReference type="GO" id="GO:0016020">
    <property type="term" value="C:membrane"/>
    <property type="evidence" value="ECO:0007669"/>
    <property type="project" value="UniProtKB-SubCell"/>
</dbReference>
<dbReference type="Pfam" id="PF00512">
    <property type="entry name" value="HisKA"/>
    <property type="match status" value="1"/>
</dbReference>
<reference evidence="15" key="1">
    <citation type="submission" date="2019-01" db="EMBL/GenBank/DDBJ databases">
        <title>Gri0909 isolated from a small marine red alga.</title>
        <authorList>
            <person name="Kim J."/>
            <person name="Jeong S.E."/>
            <person name="Jeon C.O."/>
        </authorList>
    </citation>
    <scope>NUCLEOTIDE SEQUENCE [LARGE SCALE GENOMIC DNA]</scope>
    <source>
        <strain evidence="15">Gri0909</strain>
    </source>
</reference>
<evidence type="ECO:0000256" key="5">
    <source>
        <dbReference type="ARBA" id="ARBA00022679"/>
    </source>
</evidence>
<dbReference type="Gene3D" id="1.10.287.130">
    <property type="match status" value="1"/>
</dbReference>
<evidence type="ECO:0000256" key="8">
    <source>
        <dbReference type="ARBA" id="ARBA00022840"/>
    </source>
</evidence>
<dbReference type="Pfam" id="PF02518">
    <property type="entry name" value="HATPase_c"/>
    <property type="match status" value="1"/>
</dbReference>
<dbReference type="PANTHER" id="PTHR43711">
    <property type="entry name" value="TWO-COMPONENT HISTIDINE KINASE"/>
    <property type="match status" value="1"/>
</dbReference>
<comment type="caution">
    <text evidence="14">The sequence shown here is derived from an EMBL/GenBank/DDBJ whole genome shotgun (WGS) entry which is preliminary data.</text>
</comment>
<evidence type="ECO:0000256" key="10">
    <source>
        <dbReference type="ARBA" id="ARBA00023136"/>
    </source>
</evidence>
<evidence type="ECO:0000256" key="4">
    <source>
        <dbReference type="ARBA" id="ARBA00022553"/>
    </source>
</evidence>
<dbReference type="SUPFAM" id="SSF47384">
    <property type="entry name" value="Homodimeric domain of signal transducing histidine kinase"/>
    <property type="match status" value="1"/>
</dbReference>
<evidence type="ECO:0000256" key="11">
    <source>
        <dbReference type="SAM" id="Coils"/>
    </source>
</evidence>
<keyword evidence="11" id="KW-0175">Coiled coil</keyword>
<dbReference type="SUPFAM" id="SSF55785">
    <property type="entry name" value="PYP-like sensor domain (PAS domain)"/>
    <property type="match status" value="2"/>
</dbReference>
<dbReference type="EMBL" id="SADE01000001">
    <property type="protein sequence ID" value="RVU37974.1"/>
    <property type="molecule type" value="Genomic_DNA"/>
</dbReference>
<dbReference type="InterPro" id="IPR036890">
    <property type="entry name" value="HATPase_C_sf"/>
</dbReference>
<dbReference type="RefSeq" id="WP_127763347.1">
    <property type="nucleotide sequence ID" value="NZ_SADE01000001.1"/>
</dbReference>
<dbReference type="InterPro" id="IPR003661">
    <property type="entry name" value="HisK_dim/P_dom"/>
</dbReference>
<comment type="subcellular location">
    <subcellularLocation>
        <location evidence="2">Membrane</location>
    </subcellularLocation>
</comment>
<comment type="catalytic activity">
    <reaction evidence="1">
        <text>ATP + protein L-histidine = ADP + protein N-phospho-L-histidine.</text>
        <dbReference type="EC" id="2.7.13.3"/>
    </reaction>
</comment>
<name>A0A3S2WTA0_9PROT</name>
<dbReference type="OrthoDB" id="6115735at2"/>
<sequence>MTTKLDIDPIVLADALENLGQGVSYFDQDLVLVYCNTHYLRLLEFPEELGQPGTPADAFLRYNAERGEYGDGDVETLVQERMELARQFQPHVLERVRPDGQVLRIQGYPIENGGFVTTYQDITELRRYQSELEKANERLDERVRERTKELAEREQELKRKTETLERILESVEQGISLCDRNLDLVVANRRCGELLGFPADLLKPGTPFFDFMLFNAKRGEYGSGDPVQLAKQREELARQFQPHRFKRERPDGTVLEVVGFPVPEGFVTTYTDITEQKKTESLLRAAKLELEMRVEDRTAELQRQLRETERAQEEMSHAKDRAEQASKAKSDFLAQMSHELRTPLNSIIGFSDIIRSEVFGPVENNRYKEYIEGVHFSGVHLLSLINDILELTRLEAGKVALVEDRVGLSSHADEVILQLRERARAGGVDLKNRIPSTSIEVKGDSRRIYQMLLNLLSNAIKFTPKGGAVSVFTEDREDGRLALGVKDDGVGMSLEEISQALEPFTQVGGSVLNTQEGSGLGLSIVKGLIEQHGGTIDIASKPGEGTIVRLIFPKDRTLSGAL</sequence>
<dbReference type="InterPro" id="IPR050736">
    <property type="entry name" value="Sensor_HK_Regulatory"/>
</dbReference>
<evidence type="ECO:0000256" key="12">
    <source>
        <dbReference type="SAM" id="MobiDB-lite"/>
    </source>
</evidence>
<dbReference type="AlphaFoldDB" id="A0A3S2WTA0"/>
<dbReference type="PROSITE" id="PS50109">
    <property type="entry name" value="HIS_KIN"/>
    <property type="match status" value="1"/>
</dbReference>
<accession>A0A3S2WTA0</accession>
<dbReference type="PANTHER" id="PTHR43711:SF26">
    <property type="entry name" value="SENSOR HISTIDINE KINASE RCSC"/>
    <property type="match status" value="1"/>
</dbReference>
<keyword evidence="9" id="KW-0902">Two-component regulatory system</keyword>
<proteinExistence type="predicted"/>
<evidence type="ECO:0000256" key="2">
    <source>
        <dbReference type="ARBA" id="ARBA00004370"/>
    </source>
</evidence>
<evidence type="ECO:0000259" key="13">
    <source>
        <dbReference type="PROSITE" id="PS50109"/>
    </source>
</evidence>
<dbReference type="PRINTS" id="PR00344">
    <property type="entry name" value="BCTRLSENSOR"/>
</dbReference>
<dbReference type="GO" id="GO:0000155">
    <property type="term" value="F:phosphorelay sensor kinase activity"/>
    <property type="evidence" value="ECO:0007669"/>
    <property type="project" value="InterPro"/>
</dbReference>
<dbReference type="FunFam" id="1.10.287.130:FF:000038">
    <property type="entry name" value="Sensory transduction histidine kinase"/>
    <property type="match status" value="1"/>
</dbReference>
<dbReference type="CDD" id="cd00082">
    <property type="entry name" value="HisKA"/>
    <property type="match status" value="1"/>
</dbReference>
<evidence type="ECO:0000256" key="9">
    <source>
        <dbReference type="ARBA" id="ARBA00023012"/>
    </source>
</evidence>
<dbReference type="GO" id="GO:0005524">
    <property type="term" value="F:ATP binding"/>
    <property type="evidence" value="ECO:0007669"/>
    <property type="project" value="UniProtKB-KW"/>
</dbReference>
<dbReference type="InterPro" id="IPR004358">
    <property type="entry name" value="Sig_transdc_His_kin-like_C"/>
</dbReference>
<keyword evidence="8" id="KW-0067">ATP-binding</keyword>
<evidence type="ECO:0000256" key="3">
    <source>
        <dbReference type="ARBA" id="ARBA00012438"/>
    </source>
</evidence>
<dbReference type="Gene3D" id="3.30.565.10">
    <property type="entry name" value="Histidine kinase-like ATPase, C-terminal domain"/>
    <property type="match status" value="1"/>
</dbReference>
<evidence type="ECO:0000256" key="7">
    <source>
        <dbReference type="ARBA" id="ARBA00022777"/>
    </source>
</evidence>
<dbReference type="InterPro" id="IPR035965">
    <property type="entry name" value="PAS-like_dom_sf"/>
</dbReference>
<dbReference type="Proteomes" id="UP000287447">
    <property type="component" value="Unassembled WGS sequence"/>
</dbReference>
<keyword evidence="7" id="KW-0418">Kinase</keyword>
<feature type="region of interest" description="Disordered" evidence="12">
    <location>
        <begin position="304"/>
        <end position="323"/>
    </location>
</feature>
<gene>
    <name evidence="14" type="ORF">EOI86_01315</name>
</gene>
<dbReference type="SUPFAM" id="SSF55874">
    <property type="entry name" value="ATPase domain of HSP90 chaperone/DNA topoisomerase II/histidine kinase"/>
    <property type="match status" value="1"/>
</dbReference>
<evidence type="ECO:0000313" key="15">
    <source>
        <dbReference type="Proteomes" id="UP000287447"/>
    </source>
</evidence>
<dbReference type="SMART" id="SM00388">
    <property type="entry name" value="HisKA"/>
    <property type="match status" value="1"/>
</dbReference>
<dbReference type="Gene3D" id="3.30.450.20">
    <property type="entry name" value="PAS domain"/>
    <property type="match status" value="2"/>
</dbReference>
<keyword evidence="10" id="KW-0472">Membrane</keyword>
<feature type="coiled-coil region" evidence="11">
    <location>
        <begin position="122"/>
        <end position="174"/>
    </location>
</feature>
<feature type="domain" description="Histidine kinase" evidence="13">
    <location>
        <begin position="335"/>
        <end position="556"/>
    </location>
</feature>
<evidence type="ECO:0000313" key="14">
    <source>
        <dbReference type="EMBL" id="RVU37974.1"/>
    </source>
</evidence>
<evidence type="ECO:0000256" key="6">
    <source>
        <dbReference type="ARBA" id="ARBA00022741"/>
    </source>
</evidence>
<protein>
    <recommendedName>
        <fullName evidence="3">histidine kinase</fullName>
        <ecNumber evidence="3">2.7.13.3</ecNumber>
    </recommendedName>
</protein>
<organism evidence="14 15">
    <name type="scientific">Hwanghaeella grinnelliae</name>
    <dbReference type="NCBI Taxonomy" id="2500179"/>
    <lineage>
        <taxon>Bacteria</taxon>
        <taxon>Pseudomonadati</taxon>
        <taxon>Pseudomonadota</taxon>
        <taxon>Alphaproteobacteria</taxon>
        <taxon>Rhodospirillales</taxon>
        <taxon>Rhodospirillaceae</taxon>
        <taxon>Hwanghaeella</taxon>
    </lineage>
</organism>